<dbReference type="InterPro" id="IPR005839">
    <property type="entry name" value="Methylthiotransferase"/>
</dbReference>
<dbReference type="GO" id="GO:0035598">
    <property type="term" value="F:tRNA (N(6)-L-threonylcarbamoyladenosine(37)-C(2))-methylthiotransferase activity"/>
    <property type="evidence" value="ECO:0007669"/>
    <property type="project" value="UniProtKB-EC"/>
</dbReference>
<dbReference type="PANTHER" id="PTHR11918:SF45">
    <property type="entry name" value="THREONYLCARBAMOYLADENOSINE TRNA METHYLTHIOTRANSFERASE"/>
    <property type="match status" value="1"/>
</dbReference>
<evidence type="ECO:0000313" key="20">
    <source>
        <dbReference type="Proteomes" id="UP001152797"/>
    </source>
</evidence>
<keyword evidence="20" id="KW-1185">Reference proteome</keyword>
<dbReference type="InterPro" id="IPR013848">
    <property type="entry name" value="Methylthiotransferase_N"/>
</dbReference>
<dbReference type="InterPro" id="IPR023404">
    <property type="entry name" value="rSAM_horseshoe"/>
</dbReference>
<dbReference type="Proteomes" id="UP001152797">
    <property type="component" value="Unassembled WGS sequence"/>
</dbReference>
<evidence type="ECO:0000259" key="15">
    <source>
        <dbReference type="PROSITE" id="PS50076"/>
    </source>
</evidence>
<keyword evidence="6" id="KW-0004">4Fe-4S</keyword>
<dbReference type="FunFam" id="3.80.30.20:FF:000002">
    <property type="entry name" value="threonylcarbamoyladenosine tRNA methylthiotransferase isoform X2"/>
    <property type="match status" value="1"/>
</dbReference>
<keyword evidence="10" id="KW-0479">Metal-binding</keyword>
<dbReference type="SUPFAM" id="SSF102114">
    <property type="entry name" value="Radical SAM enzymes"/>
    <property type="match status" value="1"/>
</dbReference>
<dbReference type="Pfam" id="PF04055">
    <property type="entry name" value="Radical_SAM"/>
    <property type="match status" value="1"/>
</dbReference>
<dbReference type="GO" id="GO:0046872">
    <property type="term" value="F:metal ion binding"/>
    <property type="evidence" value="ECO:0007669"/>
    <property type="project" value="UniProtKB-KW"/>
</dbReference>
<dbReference type="InterPro" id="IPR006466">
    <property type="entry name" value="MiaB-like_arc_euk"/>
</dbReference>
<evidence type="ECO:0000256" key="1">
    <source>
        <dbReference type="ARBA" id="ARBA00001966"/>
    </source>
</evidence>
<dbReference type="InterPro" id="IPR036869">
    <property type="entry name" value="J_dom_sf"/>
</dbReference>
<dbReference type="PROSITE" id="PS51449">
    <property type="entry name" value="MTTASE_N"/>
    <property type="match status" value="1"/>
</dbReference>
<dbReference type="SFLD" id="SFLDG01082">
    <property type="entry name" value="B12-binding_domain_containing"/>
    <property type="match status" value="1"/>
</dbReference>
<dbReference type="PROSITE" id="PS01278">
    <property type="entry name" value="MTTASE_RADICAL"/>
    <property type="match status" value="1"/>
</dbReference>
<protein>
    <recommendedName>
        <fullName evidence="5">Threonylcarbamoyladenosine tRNA methylthiotransferase</fullName>
        <ecNumber evidence="4">2.8.4.5</ecNumber>
    </recommendedName>
    <alternativeName>
        <fullName evidence="13">tRNA-t(6)A37 methylthiotransferase</fullName>
    </alternativeName>
</protein>
<dbReference type="PANTHER" id="PTHR11918">
    <property type="entry name" value="RADICAL SAM PROTEINS"/>
    <property type="match status" value="1"/>
</dbReference>
<dbReference type="NCBIfam" id="TIGR00089">
    <property type="entry name" value="MiaB/RimO family radical SAM methylthiotransferase"/>
    <property type="match status" value="1"/>
</dbReference>
<comment type="caution">
    <text evidence="18">The sequence shown here is derived from an EMBL/GenBank/DDBJ whole genome shotgun (WGS) entry which is preliminary data.</text>
</comment>
<evidence type="ECO:0000256" key="4">
    <source>
        <dbReference type="ARBA" id="ARBA00013273"/>
    </source>
</evidence>
<dbReference type="GO" id="GO:0005783">
    <property type="term" value="C:endoplasmic reticulum"/>
    <property type="evidence" value="ECO:0007669"/>
    <property type="project" value="TreeGrafter"/>
</dbReference>
<dbReference type="Gene3D" id="1.10.287.110">
    <property type="entry name" value="DnaJ domain"/>
    <property type="match status" value="1"/>
</dbReference>
<dbReference type="SUPFAM" id="SSF46565">
    <property type="entry name" value="Chaperone J-domain"/>
    <property type="match status" value="1"/>
</dbReference>
<comment type="catalytic activity">
    <reaction evidence="14">
        <text>N(6)-L-threonylcarbamoyladenosine(37) in tRNA + (sulfur carrier)-SH + AH2 + 2 S-adenosyl-L-methionine = 2-methylsulfanyl-N(6)-L-threonylcarbamoyladenosine(37) in tRNA + (sulfur carrier)-H + 5'-deoxyadenosine + L-methionine + A + S-adenosyl-L-homocysteine + 2 H(+)</text>
        <dbReference type="Rhea" id="RHEA:37075"/>
        <dbReference type="Rhea" id="RHEA-COMP:10163"/>
        <dbReference type="Rhea" id="RHEA-COMP:11092"/>
        <dbReference type="Rhea" id="RHEA-COMP:14737"/>
        <dbReference type="Rhea" id="RHEA-COMP:14739"/>
        <dbReference type="ChEBI" id="CHEBI:13193"/>
        <dbReference type="ChEBI" id="CHEBI:15378"/>
        <dbReference type="ChEBI" id="CHEBI:17319"/>
        <dbReference type="ChEBI" id="CHEBI:17499"/>
        <dbReference type="ChEBI" id="CHEBI:29917"/>
        <dbReference type="ChEBI" id="CHEBI:57844"/>
        <dbReference type="ChEBI" id="CHEBI:57856"/>
        <dbReference type="ChEBI" id="CHEBI:59789"/>
        <dbReference type="ChEBI" id="CHEBI:64428"/>
        <dbReference type="ChEBI" id="CHEBI:74418"/>
        <dbReference type="ChEBI" id="CHEBI:74420"/>
        <dbReference type="EC" id="2.8.4.5"/>
    </reaction>
</comment>
<dbReference type="Gene3D" id="3.40.50.12160">
    <property type="entry name" value="Methylthiotransferase, N-terminal domain"/>
    <property type="match status" value="1"/>
</dbReference>
<keyword evidence="8" id="KW-0949">S-adenosyl-L-methionine</keyword>
<evidence type="ECO:0000256" key="5">
    <source>
        <dbReference type="ARBA" id="ARBA00018810"/>
    </source>
</evidence>
<feature type="domain" description="J" evidence="15">
    <location>
        <begin position="267"/>
        <end position="328"/>
    </location>
</feature>
<evidence type="ECO:0000259" key="16">
    <source>
        <dbReference type="PROSITE" id="PS51449"/>
    </source>
</evidence>
<evidence type="ECO:0000256" key="6">
    <source>
        <dbReference type="ARBA" id="ARBA00022485"/>
    </source>
</evidence>
<evidence type="ECO:0000313" key="19">
    <source>
        <dbReference type="EMBL" id="CAL1155448.1"/>
    </source>
</evidence>
<evidence type="ECO:0000256" key="14">
    <source>
        <dbReference type="ARBA" id="ARBA00051661"/>
    </source>
</evidence>
<dbReference type="PROSITE" id="PS51918">
    <property type="entry name" value="RADICAL_SAM"/>
    <property type="match status" value="1"/>
</dbReference>
<dbReference type="Gene3D" id="3.80.30.20">
    <property type="entry name" value="tm_1862 like domain"/>
    <property type="match status" value="1"/>
</dbReference>
<evidence type="ECO:0000256" key="9">
    <source>
        <dbReference type="ARBA" id="ARBA00022694"/>
    </source>
</evidence>
<accession>A0A9P1D1S9</accession>
<keyword evidence="11" id="KW-0408">Iron</keyword>
<dbReference type="InterPro" id="IPR001623">
    <property type="entry name" value="DnaJ_domain"/>
</dbReference>
<evidence type="ECO:0000313" key="18">
    <source>
        <dbReference type="EMBL" id="CAI4002073.1"/>
    </source>
</evidence>
<evidence type="ECO:0000256" key="7">
    <source>
        <dbReference type="ARBA" id="ARBA00022679"/>
    </source>
</evidence>
<dbReference type="EMBL" id="CAMXCT020003035">
    <property type="protein sequence ID" value="CAL1155448.1"/>
    <property type="molecule type" value="Genomic_DNA"/>
</dbReference>
<keyword evidence="12" id="KW-0411">Iron-sulfur</keyword>
<dbReference type="EC" id="2.8.4.5" evidence="4"/>
<keyword evidence="9" id="KW-0819">tRNA processing</keyword>
<comment type="function">
    <text evidence="2">Catalyzes the methylthiolation of N6-threonylcarbamoyladenosine (t(6)A), leading to the formation of 2-methylthio-N6-threonylcarbamoyladenosine (ms(2)t(6)A) at position 37 in tRNAs that read codons beginning with adenine.</text>
</comment>
<dbReference type="NCBIfam" id="TIGR01578">
    <property type="entry name" value="MiaB-like-B"/>
    <property type="match status" value="1"/>
</dbReference>
<evidence type="ECO:0000259" key="17">
    <source>
        <dbReference type="PROSITE" id="PS51918"/>
    </source>
</evidence>
<proteinExistence type="inferred from homology"/>
<dbReference type="SFLD" id="SFLDS00029">
    <property type="entry name" value="Radical_SAM"/>
    <property type="match status" value="1"/>
</dbReference>
<comment type="cofactor">
    <cofactor evidence="1">
        <name>[4Fe-4S] cluster</name>
        <dbReference type="ChEBI" id="CHEBI:49883"/>
    </cofactor>
</comment>
<evidence type="ECO:0000256" key="11">
    <source>
        <dbReference type="ARBA" id="ARBA00023004"/>
    </source>
</evidence>
<keyword evidence="7" id="KW-0808">Transferase</keyword>
<evidence type="ECO:0000256" key="3">
    <source>
        <dbReference type="ARBA" id="ARBA00008616"/>
    </source>
</evidence>
<dbReference type="InterPro" id="IPR038135">
    <property type="entry name" value="Methylthiotransferase_N_sf"/>
</dbReference>
<dbReference type="EMBL" id="CAMXCT030003035">
    <property type="protein sequence ID" value="CAL4789385.1"/>
    <property type="molecule type" value="Genomic_DNA"/>
</dbReference>
<dbReference type="AlphaFoldDB" id="A0A9P1D1S9"/>
<evidence type="ECO:0000256" key="8">
    <source>
        <dbReference type="ARBA" id="ARBA00022691"/>
    </source>
</evidence>
<comment type="similarity">
    <text evidence="3">Belongs to the methylthiotransferase family. CDKAL1 subfamily.</text>
</comment>
<sequence>MLMRFEKTCAIDDQRVDLVLSAPHGYHPQQPALNGVHNGNAAVSVAAGTSVDLRLLLTTQSGHQATPMMLSKLYVSIFDQEDGRGLSGLGKVAVRGFEVVIFANGTRVPSWTLPNTEQHGAWVVPVGPRVLFLFRYVTKLVITLAAPEGGHTFYISLHTPDAEAYTESKTSKTHWHRSTAPALEGPVERAHNACAMLGRFRPPAWPWLTRPLPVPMRVRRRGACSSLRGLQKGRLCAVPLAVTAVVKRCRAERRGSSSLAAHKGAVDHYGLLGLRRFTHDATEIQAAYQAARHVAQELKSSPAVLQRLEEAMKVLENEEQREHYDAALRTTAEPSTAEPVPKGQLAAEANVVPGSQKVYVKTFGCQHNQSDGEYMMGQLAMHGYTLVDSLDAADICVVNSCTVKNPAESRGLHLVNEATRQKKQVVLAGCVPSGDRSLPKKLPHVSMLHVTQLDRIVDVVEEASRGRVCTLLEKKKEGKSSALPSLSLPKVRQDRFTEIITINAGCLNFCTYCKTRMARGTVKSYSVEEIVARAQEAAEEGVCHIELASEDMGAYGVDIGSNIGELLLRLSDALPPQVMLRTGMTNPPYIMQHLDSVIEALQRPNIYSFMHVPVQSGSNAVLKHMKRKYSVEEFQHLVDRLRDAIPDIYLLTDVICGYPTETEEDWQMTLDLVKRCNFHGVYSSRFFARSGTPAARLPQLPHAVTKRRYQELCALDACNDRHLALLGRTERVWFAGSDETRHQTLGRSKNFAKVLVPQDDALLGQSALVEIQKTCVQHVEGRVVTSDHR</sequence>
<name>A0A9P1D1S9_9DINO</name>
<dbReference type="InterPro" id="IPR007197">
    <property type="entry name" value="rSAM"/>
</dbReference>
<feature type="domain" description="MTTase N-terminal" evidence="16">
    <location>
        <begin position="356"/>
        <end position="465"/>
    </location>
</feature>
<dbReference type="GO" id="GO:0051539">
    <property type="term" value="F:4 iron, 4 sulfur cluster binding"/>
    <property type="evidence" value="ECO:0007669"/>
    <property type="project" value="UniProtKB-KW"/>
</dbReference>
<dbReference type="PROSITE" id="PS50076">
    <property type="entry name" value="DNAJ_2"/>
    <property type="match status" value="1"/>
</dbReference>
<reference evidence="18" key="1">
    <citation type="submission" date="2022-10" db="EMBL/GenBank/DDBJ databases">
        <authorList>
            <person name="Chen Y."/>
            <person name="Dougan E. K."/>
            <person name="Chan C."/>
            <person name="Rhodes N."/>
            <person name="Thang M."/>
        </authorList>
    </citation>
    <scope>NUCLEOTIDE SEQUENCE</scope>
</reference>
<reference evidence="19" key="2">
    <citation type="submission" date="2024-04" db="EMBL/GenBank/DDBJ databases">
        <authorList>
            <person name="Chen Y."/>
            <person name="Shah S."/>
            <person name="Dougan E. K."/>
            <person name="Thang M."/>
            <person name="Chan C."/>
        </authorList>
    </citation>
    <scope>NUCLEOTIDE SEQUENCE [LARGE SCALE GENOMIC DNA]</scope>
</reference>
<dbReference type="OrthoDB" id="1730074at2759"/>
<dbReference type="InterPro" id="IPR020612">
    <property type="entry name" value="Methylthiotransferase_CS"/>
</dbReference>
<evidence type="ECO:0000256" key="12">
    <source>
        <dbReference type="ARBA" id="ARBA00023014"/>
    </source>
</evidence>
<dbReference type="FunFam" id="3.40.50.12160:FF:000003">
    <property type="entry name" value="CDK5 regulatory subunit-associated protein 1"/>
    <property type="match status" value="1"/>
</dbReference>
<gene>
    <name evidence="18" type="ORF">C1SCF055_LOCUS28054</name>
</gene>
<evidence type="ECO:0000256" key="10">
    <source>
        <dbReference type="ARBA" id="ARBA00022723"/>
    </source>
</evidence>
<evidence type="ECO:0000256" key="13">
    <source>
        <dbReference type="ARBA" id="ARBA00031213"/>
    </source>
</evidence>
<dbReference type="InterPro" id="IPR006638">
    <property type="entry name" value="Elp3/MiaA/NifB-like_rSAM"/>
</dbReference>
<dbReference type="InterPro" id="IPR058240">
    <property type="entry name" value="rSAM_sf"/>
</dbReference>
<dbReference type="Pfam" id="PF00919">
    <property type="entry name" value="UPF0004"/>
    <property type="match status" value="1"/>
</dbReference>
<dbReference type="SMART" id="SM00729">
    <property type="entry name" value="Elp3"/>
    <property type="match status" value="1"/>
</dbReference>
<evidence type="ECO:0000256" key="2">
    <source>
        <dbReference type="ARBA" id="ARBA00002399"/>
    </source>
</evidence>
<feature type="domain" description="Radical SAM core" evidence="17">
    <location>
        <begin position="492"/>
        <end position="722"/>
    </location>
</feature>
<dbReference type="EMBL" id="CAMXCT010003035">
    <property type="protein sequence ID" value="CAI4002073.1"/>
    <property type="molecule type" value="Genomic_DNA"/>
</dbReference>
<organism evidence="18">
    <name type="scientific">Cladocopium goreaui</name>
    <dbReference type="NCBI Taxonomy" id="2562237"/>
    <lineage>
        <taxon>Eukaryota</taxon>
        <taxon>Sar</taxon>
        <taxon>Alveolata</taxon>
        <taxon>Dinophyceae</taxon>
        <taxon>Suessiales</taxon>
        <taxon>Symbiodiniaceae</taxon>
        <taxon>Cladocopium</taxon>
    </lineage>
</organism>
<dbReference type="CDD" id="cd01335">
    <property type="entry name" value="Radical_SAM"/>
    <property type="match status" value="1"/>
</dbReference>